<evidence type="ECO:0000256" key="2">
    <source>
        <dbReference type="ARBA" id="ARBA00022723"/>
    </source>
</evidence>
<evidence type="ECO:0000313" key="7">
    <source>
        <dbReference type="Proteomes" id="UP001589683"/>
    </source>
</evidence>
<keyword evidence="1 4" id="KW-0349">Heme</keyword>
<dbReference type="Proteomes" id="UP001589683">
    <property type="component" value="Unassembled WGS sequence"/>
</dbReference>
<comment type="caution">
    <text evidence="6">The sequence shown here is derived from an EMBL/GenBank/DDBJ whole genome shotgun (WGS) entry which is preliminary data.</text>
</comment>
<evidence type="ECO:0000313" key="6">
    <source>
        <dbReference type="EMBL" id="MFB9232837.1"/>
    </source>
</evidence>
<keyword evidence="7" id="KW-1185">Reference proteome</keyword>
<feature type="domain" description="Cytochrome c" evidence="5">
    <location>
        <begin position="39"/>
        <end position="137"/>
    </location>
</feature>
<keyword evidence="3 4" id="KW-0408">Iron</keyword>
<name>A0ABV5JHA4_9RHOB</name>
<dbReference type="RefSeq" id="WP_213887156.1">
    <property type="nucleotide sequence ID" value="NZ_JAGFNU010000001.1"/>
</dbReference>
<dbReference type="Gene3D" id="1.10.760.10">
    <property type="entry name" value="Cytochrome c-like domain"/>
    <property type="match status" value="1"/>
</dbReference>
<protein>
    <submittedName>
        <fullName evidence="6">C-type cytochrome</fullName>
    </submittedName>
</protein>
<dbReference type="PANTHER" id="PTHR35008">
    <property type="entry name" value="BLL4482 PROTEIN-RELATED"/>
    <property type="match status" value="1"/>
</dbReference>
<gene>
    <name evidence="6" type="ORF">ACFFUT_13680</name>
</gene>
<organism evidence="6 7">
    <name type="scientific">Pseudohalocynthiibacter aestuariivivens</name>
    <dbReference type="NCBI Taxonomy" id="1591409"/>
    <lineage>
        <taxon>Bacteria</taxon>
        <taxon>Pseudomonadati</taxon>
        <taxon>Pseudomonadota</taxon>
        <taxon>Alphaproteobacteria</taxon>
        <taxon>Rhodobacterales</taxon>
        <taxon>Paracoccaceae</taxon>
        <taxon>Pseudohalocynthiibacter</taxon>
    </lineage>
</organism>
<evidence type="ECO:0000259" key="5">
    <source>
        <dbReference type="PROSITE" id="PS51007"/>
    </source>
</evidence>
<dbReference type="Pfam" id="PF00034">
    <property type="entry name" value="Cytochrom_C"/>
    <property type="match status" value="1"/>
</dbReference>
<dbReference type="PANTHER" id="PTHR35008:SF4">
    <property type="entry name" value="BLL4482 PROTEIN"/>
    <property type="match status" value="1"/>
</dbReference>
<dbReference type="InterPro" id="IPR051459">
    <property type="entry name" value="Cytochrome_c-type_DH"/>
</dbReference>
<dbReference type="EMBL" id="JBHMEA010000044">
    <property type="protein sequence ID" value="MFB9232837.1"/>
    <property type="molecule type" value="Genomic_DNA"/>
</dbReference>
<proteinExistence type="predicted"/>
<keyword evidence="2 4" id="KW-0479">Metal-binding</keyword>
<sequence length="154" mass="17065">MKQKYALGFLVTAIVAVGAATFWQPLKAQDGLIPYWETTEVARGAEIYSAQCASCHGEELEGAGDWRRPLANGRLPAPPHDETGHTWHHPDPILFQITKFGTAAMVGGTYKSDMQGYSEILSDEEILAVLAFIKSRWPDQIIERHNQITKSALD</sequence>
<dbReference type="InterPro" id="IPR009056">
    <property type="entry name" value="Cyt_c-like_dom"/>
</dbReference>
<accession>A0ABV5JHA4</accession>
<evidence type="ECO:0000256" key="4">
    <source>
        <dbReference type="PROSITE-ProRule" id="PRU00433"/>
    </source>
</evidence>
<dbReference type="SUPFAM" id="SSF46626">
    <property type="entry name" value="Cytochrome c"/>
    <property type="match status" value="1"/>
</dbReference>
<reference evidence="6 7" key="1">
    <citation type="submission" date="2024-09" db="EMBL/GenBank/DDBJ databases">
        <authorList>
            <person name="Sun Q."/>
            <person name="Mori K."/>
        </authorList>
    </citation>
    <scope>NUCLEOTIDE SEQUENCE [LARGE SCALE GENOMIC DNA]</scope>
    <source>
        <strain evidence="6 7">CECT 8726</strain>
    </source>
</reference>
<evidence type="ECO:0000256" key="3">
    <source>
        <dbReference type="ARBA" id="ARBA00023004"/>
    </source>
</evidence>
<dbReference type="PROSITE" id="PS51007">
    <property type="entry name" value="CYTC"/>
    <property type="match status" value="1"/>
</dbReference>
<evidence type="ECO:0000256" key="1">
    <source>
        <dbReference type="ARBA" id="ARBA00022617"/>
    </source>
</evidence>
<dbReference type="InterPro" id="IPR036909">
    <property type="entry name" value="Cyt_c-like_dom_sf"/>
</dbReference>